<proteinExistence type="inferred from homology"/>
<dbReference type="GO" id="GO:0006098">
    <property type="term" value="P:pentose-phosphate shunt"/>
    <property type="evidence" value="ECO:0007669"/>
    <property type="project" value="UniProtKB-UniRule"/>
</dbReference>
<dbReference type="PIRSF" id="PIRSF036915">
    <property type="entry name" value="Trnald_Bac_Plnt"/>
    <property type="match status" value="1"/>
</dbReference>
<comment type="subcellular location">
    <subcellularLocation>
        <location evidence="2 11">Cytoplasm</location>
    </subcellularLocation>
</comment>
<comment type="pathway">
    <text evidence="3 11">Carbohydrate degradation; pentose phosphate pathway; D-glyceraldehyde 3-phosphate and beta-D-fructose 6-phosphate from D-ribose 5-phosphate and D-xylulose 5-phosphate (non-oxidative stage): step 2/3.</text>
</comment>
<dbReference type="InterPro" id="IPR018225">
    <property type="entry name" value="Transaldolase_AS"/>
</dbReference>
<dbReference type="PROSITE" id="PS01054">
    <property type="entry name" value="TRANSALDOLASE_1"/>
    <property type="match status" value="1"/>
</dbReference>
<dbReference type="GO" id="GO:0005737">
    <property type="term" value="C:cytoplasm"/>
    <property type="evidence" value="ECO:0007669"/>
    <property type="project" value="UniProtKB-SubCell"/>
</dbReference>
<evidence type="ECO:0000256" key="9">
    <source>
        <dbReference type="ARBA" id="ARBA00023270"/>
    </source>
</evidence>
<organism evidence="12 13">
    <name type="scientific">Eiseniibacteriota bacterium</name>
    <dbReference type="NCBI Taxonomy" id="2212470"/>
    <lineage>
        <taxon>Bacteria</taxon>
        <taxon>Candidatus Eiseniibacteriota</taxon>
    </lineage>
</organism>
<evidence type="ECO:0000256" key="4">
    <source>
        <dbReference type="ARBA" id="ARBA00008426"/>
    </source>
</evidence>
<comment type="function">
    <text evidence="1 11">Transaldolase is important for the balance of metabolites in the pentose-phosphate pathway.</text>
</comment>
<dbReference type="EC" id="2.2.1.2" evidence="5 11"/>
<dbReference type="InterPro" id="IPR013785">
    <property type="entry name" value="Aldolase_TIM"/>
</dbReference>
<evidence type="ECO:0000256" key="1">
    <source>
        <dbReference type="ARBA" id="ARBA00003518"/>
    </source>
</evidence>
<name>A0A956LXE0_UNCEI</name>
<comment type="catalytic activity">
    <reaction evidence="10 11">
        <text>D-sedoheptulose 7-phosphate + D-glyceraldehyde 3-phosphate = D-erythrose 4-phosphate + beta-D-fructose 6-phosphate</text>
        <dbReference type="Rhea" id="RHEA:17053"/>
        <dbReference type="ChEBI" id="CHEBI:16897"/>
        <dbReference type="ChEBI" id="CHEBI:57483"/>
        <dbReference type="ChEBI" id="CHEBI:57634"/>
        <dbReference type="ChEBI" id="CHEBI:59776"/>
        <dbReference type="EC" id="2.2.1.2"/>
    </reaction>
</comment>
<dbReference type="InterPro" id="IPR001585">
    <property type="entry name" value="TAL/FSA"/>
</dbReference>
<evidence type="ECO:0000256" key="5">
    <source>
        <dbReference type="ARBA" id="ARBA00013151"/>
    </source>
</evidence>
<dbReference type="GO" id="GO:0004801">
    <property type="term" value="F:transaldolase activity"/>
    <property type="evidence" value="ECO:0007669"/>
    <property type="project" value="UniProtKB-UniRule"/>
</dbReference>
<dbReference type="HAMAP" id="MF_00493">
    <property type="entry name" value="Transaldolase_2"/>
    <property type="match status" value="1"/>
</dbReference>
<dbReference type="CDD" id="cd00955">
    <property type="entry name" value="Transaldolase_like"/>
    <property type="match status" value="1"/>
</dbReference>
<feature type="active site" description="Schiff-base intermediate with substrate" evidence="11">
    <location>
        <position position="141"/>
    </location>
</feature>
<keyword evidence="8 11" id="KW-0570">Pentose shunt</keyword>
<evidence type="ECO:0000256" key="6">
    <source>
        <dbReference type="ARBA" id="ARBA00022490"/>
    </source>
</evidence>
<evidence type="ECO:0000313" key="12">
    <source>
        <dbReference type="EMBL" id="MCA9727299.1"/>
    </source>
</evidence>
<dbReference type="NCBIfam" id="NF002881">
    <property type="entry name" value="PRK03343.1"/>
    <property type="match status" value="1"/>
</dbReference>
<evidence type="ECO:0000256" key="7">
    <source>
        <dbReference type="ARBA" id="ARBA00022679"/>
    </source>
</evidence>
<sequence length="372" mass="40967">MAQNPCQLLHHAGTAVWMDQLSRVIVEQGELVRFIEQAALTGVTSNPAIFEKAMSTGTAYDEQLRQLAKSDLGTEQVYEELAVRDIQLACDRLRPVYEKLGGQDGFVSLEVSPHLARDTEGTYQAARRLHGKVDRPNLLIKIPGTDEGAPAIERCLAEGIPINITLLFSIAAYETVAEAYVRALEKRAAAGQSLDVGSVASFFVSRIDTLTDEKLEAKAGGDSALLALRGKIAIANAKLAYQSFLRIFESDRFRKLAQKGARVQRPLWASTSTKNPDYRDVVYVETLIGRDTVNTMPIQTIEAFLDHGVVRPQTVEDDVEGARAALAQLEEHGISFTAITDQLLDEAIQKFNEPYDKLLAALERKRNALRAS</sequence>
<dbReference type="GO" id="GO:0005975">
    <property type="term" value="P:carbohydrate metabolic process"/>
    <property type="evidence" value="ECO:0007669"/>
    <property type="project" value="InterPro"/>
</dbReference>
<comment type="caution">
    <text evidence="12">The sequence shown here is derived from an EMBL/GenBank/DDBJ whole genome shotgun (WGS) entry which is preliminary data.</text>
</comment>
<protein>
    <recommendedName>
        <fullName evidence="5 11">Transaldolase</fullName>
        <ecNumber evidence="5 11">2.2.1.2</ecNumber>
    </recommendedName>
</protein>
<evidence type="ECO:0000256" key="3">
    <source>
        <dbReference type="ARBA" id="ARBA00004857"/>
    </source>
</evidence>
<dbReference type="PANTHER" id="PTHR10683">
    <property type="entry name" value="TRANSALDOLASE"/>
    <property type="match status" value="1"/>
</dbReference>
<evidence type="ECO:0000313" key="13">
    <source>
        <dbReference type="Proteomes" id="UP000697710"/>
    </source>
</evidence>
<dbReference type="Gene3D" id="3.20.20.70">
    <property type="entry name" value="Aldolase class I"/>
    <property type="match status" value="1"/>
</dbReference>
<dbReference type="Pfam" id="PF00923">
    <property type="entry name" value="TAL_FSA"/>
    <property type="match status" value="1"/>
</dbReference>
<evidence type="ECO:0000256" key="2">
    <source>
        <dbReference type="ARBA" id="ARBA00004496"/>
    </source>
</evidence>
<evidence type="ECO:0000256" key="8">
    <source>
        <dbReference type="ARBA" id="ARBA00023126"/>
    </source>
</evidence>
<keyword evidence="7 11" id="KW-0808">Transferase</keyword>
<dbReference type="PANTHER" id="PTHR10683:SF31">
    <property type="entry name" value="TRANSALDOLASE"/>
    <property type="match status" value="1"/>
</dbReference>
<keyword evidence="9 11" id="KW-0704">Schiff base</keyword>
<dbReference type="EMBL" id="JAGQHR010000141">
    <property type="protein sequence ID" value="MCA9727299.1"/>
    <property type="molecule type" value="Genomic_DNA"/>
</dbReference>
<dbReference type="NCBIfam" id="TIGR00876">
    <property type="entry name" value="tal_mycobact"/>
    <property type="match status" value="1"/>
</dbReference>
<dbReference type="InterPro" id="IPR004732">
    <property type="entry name" value="Transaldolase_2"/>
</dbReference>
<reference evidence="12" key="1">
    <citation type="submission" date="2020-04" db="EMBL/GenBank/DDBJ databases">
        <authorList>
            <person name="Zhang T."/>
        </authorList>
    </citation>
    <scope>NUCLEOTIDE SEQUENCE</scope>
    <source>
        <strain evidence="12">HKST-UBA01</strain>
    </source>
</reference>
<gene>
    <name evidence="11 12" type="primary">tal</name>
    <name evidence="12" type="ORF">KC729_06415</name>
</gene>
<evidence type="ECO:0000256" key="11">
    <source>
        <dbReference type="HAMAP-Rule" id="MF_00493"/>
    </source>
</evidence>
<dbReference type="SUPFAM" id="SSF51569">
    <property type="entry name" value="Aldolase"/>
    <property type="match status" value="1"/>
</dbReference>
<reference evidence="12" key="2">
    <citation type="journal article" date="2021" name="Microbiome">
        <title>Successional dynamics and alternative stable states in a saline activated sludge microbial community over 9 years.</title>
        <authorList>
            <person name="Wang Y."/>
            <person name="Ye J."/>
            <person name="Ju F."/>
            <person name="Liu L."/>
            <person name="Boyd J.A."/>
            <person name="Deng Y."/>
            <person name="Parks D.H."/>
            <person name="Jiang X."/>
            <person name="Yin X."/>
            <person name="Woodcroft B.J."/>
            <person name="Tyson G.W."/>
            <person name="Hugenholtz P."/>
            <person name="Polz M.F."/>
            <person name="Zhang T."/>
        </authorList>
    </citation>
    <scope>NUCLEOTIDE SEQUENCE</scope>
    <source>
        <strain evidence="12">HKST-UBA01</strain>
    </source>
</reference>
<comment type="similarity">
    <text evidence="4 11">Belongs to the transaldolase family. Type 2 subfamily.</text>
</comment>
<evidence type="ECO:0000256" key="10">
    <source>
        <dbReference type="ARBA" id="ARBA00048810"/>
    </source>
</evidence>
<dbReference type="Proteomes" id="UP000697710">
    <property type="component" value="Unassembled WGS sequence"/>
</dbReference>
<keyword evidence="6 11" id="KW-0963">Cytoplasm</keyword>
<dbReference type="AlphaFoldDB" id="A0A956LXE0"/>
<accession>A0A956LXE0</accession>